<comment type="subcellular location">
    <subcellularLocation>
        <location evidence="1">Membrane</location>
        <topology evidence="1">Multi-pass membrane protein</topology>
    </subcellularLocation>
</comment>
<keyword evidence="7" id="KW-1185">Reference proteome</keyword>
<evidence type="ECO:0000313" key="7">
    <source>
        <dbReference type="Proteomes" id="UP001204151"/>
    </source>
</evidence>
<dbReference type="InterPro" id="IPR002293">
    <property type="entry name" value="AA/rel_permease1"/>
</dbReference>
<feature type="transmembrane region" description="Helical" evidence="5">
    <location>
        <begin position="262"/>
        <end position="283"/>
    </location>
</feature>
<evidence type="ECO:0000313" key="6">
    <source>
        <dbReference type="EMBL" id="MCS0580094.1"/>
    </source>
</evidence>
<feature type="transmembrane region" description="Helical" evidence="5">
    <location>
        <begin position="27"/>
        <end position="44"/>
    </location>
</feature>
<feature type="transmembrane region" description="Helical" evidence="5">
    <location>
        <begin position="172"/>
        <end position="193"/>
    </location>
</feature>
<proteinExistence type="predicted"/>
<gene>
    <name evidence="6" type="ORF">NX784_00665</name>
</gene>
<feature type="transmembrane region" description="Helical" evidence="5">
    <location>
        <begin position="64"/>
        <end position="83"/>
    </location>
</feature>
<feature type="transmembrane region" description="Helical" evidence="5">
    <location>
        <begin position="104"/>
        <end position="129"/>
    </location>
</feature>
<dbReference type="Gene3D" id="1.20.1740.10">
    <property type="entry name" value="Amino acid/polyamine transporter I"/>
    <property type="match status" value="1"/>
</dbReference>
<evidence type="ECO:0000256" key="4">
    <source>
        <dbReference type="ARBA" id="ARBA00023136"/>
    </source>
</evidence>
<accession>A0ABT1ZJK5</accession>
<dbReference type="InterPro" id="IPR053153">
    <property type="entry name" value="APC_K+_Transporter"/>
</dbReference>
<name>A0ABT1ZJK5_9BURK</name>
<keyword evidence="2 5" id="KW-0812">Transmembrane</keyword>
<evidence type="ECO:0000256" key="2">
    <source>
        <dbReference type="ARBA" id="ARBA00022692"/>
    </source>
</evidence>
<evidence type="ECO:0000256" key="3">
    <source>
        <dbReference type="ARBA" id="ARBA00022989"/>
    </source>
</evidence>
<comment type="caution">
    <text evidence="6">The sequence shown here is derived from an EMBL/GenBank/DDBJ whole genome shotgun (WGS) entry which is preliminary data.</text>
</comment>
<dbReference type="EMBL" id="JANUGW010000001">
    <property type="protein sequence ID" value="MCS0580094.1"/>
    <property type="molecule type" value="Genomic_DNA"/>
</dbReference>
<protein>
    <submittedName>
        <fullName evidence="6">APC family permease</fullName>
    </submittedName>
</protein>
<evidence type="ECO:0000256" key="5">
    <source>
        <dbReference type="SAM" id="Phobius"/>
    </source>
</evidence>
<keyword evidence="3 5" id="KW-1133">Transmembrane helix</keyword>
<feature type="transmembrane region" description="Helical" evidence="5">
    <location>
        <begin position="324"/>
        <end position="346"/>
    </location>
</feature>
<feature type="transmembrane region" description="Helical" evidence="5">
    <location>
        <begin position="367"/>
        <end position="384"/>
    </location>
</feature>
<feature type="transmembrane region" description="Helical" evidence="5">
    <location>
        <begin position="425"/>
        <end position="444"/>
    </location>
</feature>
<dbReference type="RefSeq" id="WP_258814746.1">
    <property type="nucleotide sequence ID" value="NZ_JANUGW010000001.1"/>
</dbReference>
<dbReference type="PANTHER" id="PTHR47704:SF1">
    <property type="entry name" value="POTASSIUM TRANSPORTER KIMA"/>
    <property type="match status" value="1"/>
</dbReference>
<feature type="transmembrane region" description="Helical" evidence="5">
    <location>
        <begin position="450"/>
        <end position="468"/>
    </location>
</feature>
<reference evidence="6 7" key="1">
    <citation type="submission" date="2022-08" db="EMBL/GenBank/DDBJ databases">
        <title>Reclassification of Massilia species as members of the genera Telluria, Duganella, Pseudoduganella, Mokoshia gen. nov. and Zemynaea gen. nov. using orthogonal and non-orthogonal genome-based approaches.</title>
        <authorList>
            <person name="Bowman J.P."/>
        </authorList>
    </citation>
    <scope>NUCLEOTIDE SEQUENCE [LARGE SCALE GENOMIC DNA]</scope>
    <source>
        <strain evidence="6 7">JCM 31316</strain>
    </source>
</reference>
<organism evidence="6 7">
    <name type="scientific">Massilia pinisoli</name>
    <dbReference type="NCBI Taxonomy" id="1772194"/>
    <lineage>
        <taxon>Bacteria</taxon>
        <taxon>Pseudomonadati</taxon>
        <taxon>Pseudomonadota</taxon>
        <taxon>Betaproteobacteria</taxon>
        <taxon>Burkholderiales</taxon>
        <taxon>Oxalobacteraceae</taxon>
        <taxon>Telluria group</taxon>
        <taxon>Massilia</taxon>
    </lineage>
</organism>
<keyword evidence="4 5" id="KW-0472">Membrane</keyword>
<evidence type="ECO:0000256" key="1">
    <source>
        <dbReference type="ARBA" id="ARBA00004141"/>
    </source>
</evidence>
<dbReference type="Proteomes" id="UP001204151">
    <property type="component" value="Unassembled WGS sequence"/>
</dbReference>
<feature type="transmembrane region" description="Helical" evidence="5">
    <location>
        <begin position="295"/>
        <end position="318"/>
    </location>
</feature>
<feature type="transmembrane region" description="Helical" evidence="5">
    <location>
        <begin position="390"/>
        <end position="413"/>
    </location>
</feature>
<feature type="transmembrane region" description="Helical" evidence="5">
    <location>
        <begin position="141"/>
        <end position="160"/>
    </location>
</feature>
<dbReference type="Pfam" id="PF13520">
    <property type="entry name" value="AA_permease_2"/>
    <property type="match status" value="1"/>
</dbReference>
<dbReference type="PANTHER" id="PTHR47704">
    <property type="entry name" value="POTASSIUM TRANSPORTER KIMA"/>
    <property type="match status" value="1"/>
</dbReference>
<sequence length="653" mass="69480">MASTLSTLRTALLGRPLDPLRQDTRHSLTLAAFLAWVGLGADGLSSSAYGPEEAFKALGGHAHFGLYLALATAATVFIIAFAYNQVIELFPTGGGGYRIATVLLGPHAGLVSGAALVVDYVLTVAISIASGVDALFSLLPLAFQTWKLGTELGLVVLLLWLNLRGVKESIKVLLPIFLGFVVTHFLVIVYGVAVQAGHIPALLPDTVRETTGLAGETSWFFTLALLLKAYSLGGGTYTGIEAVSNNVNSLAEPRVRTGRMTMLYMACSLAFTAGGIIFLYLLWHATPQDGQTLNAVAFRAILAHAGLTGPLLGIVLAVTLACEAGLLLVAANTGFLGGPAVLANMAQDSWVPHQFRYLSSRLVTQNGVLLLGVAAALVLLASGGRVDLLVVLYSINVFLTFSLSLLGLCRYWLRHRGDAGWMRRLLLSLSGLAVTASILVVTVVEKFMEGGWVTIVLTGLVVALCLAVRAHYADTRARIADVDRVFAAQPAGPCTDTPAPAPDAPTAVFIVGSSRGGGLHALLWVQRMFPGHFKNVVFVAARAVDAHAYGGEGEIEVLRAKAEATLDDFVGFCRSHGIPATSRLGFGTDAVATLTEMCRDLASDFPHAVFFTSRLVFQRDNLFTRLLHNQAALAIQRRLHFDGLQMIILPMKV</sequence>